<dbReference type="EMBL" id="CM039431">
    <property type="protein sequence ID" value="KAI4334841.1"/>
    <property type="molecule type" value="Genomic_DNA"/>
</dbReference>
<accession>A0ACB9NFS1</accession>
<reference evidence="1 2" key="1">
    <citation type="journal article" date="2022" name="DNA Res.">
        <title>Chromosomal-level genome assembly of the orchid tree Bauhinia variegata (Leguminosae; Cercidoideae) supports the allotetraploid origin hypothesis of Bauhinia.</title>
        <authorList>
            <person name="Zhong Y."/>
            <person name="Chen Y."/>
            <person name="Zheng D."/>
            <person name="Pang J."/>
            <person name="Liu Y."/>
            <person name="Luo S."/>
            <person name="Meng S."/>
            <person name="Qian L."/>
            <person name="Wei D."/>
            <person name="Dai S."/>
            <person name="Zhou R."/>
        </authorList>
    </citation>
    <scope>NUCLEOTIDE SEQUENCE [LARGE SCALE GENOMIC DNA]</scope>
    <source>
        <strain evidence="1">BV-YZ2020</strain>
    </source>
</reference>
<organism evidence="1 2">
    <name type="scientific">Bauhinia variegata</name>
    <name type="common">Purple orchid tree</name>
    <name type="synonym">Phanera variegata</name>
    <dbReference type="NCBI Taxonomy" id="167791"/>
    <lineage>
        <taxon>Eukaryota</taxon>
        <taxon>Viridiplantae</taxon>
        <taxon>Streptophyta</taxon>
        <taxon>Embryophyta</taxon>
        <taxon>Tracheophyta</taxon>
        <taxon>Spermatophyta</taxon>
        <taxon>Magnoliopsida</taxon>
        <taxon>eudicotyledons</taxon>
        <taxon>Gunneridae</taxon>
        <taxon>Pentapetalae</taxon>
        <taxon>rosids</taxon>
        <taxon>fabids</taxon>
        <taxon>Fabales</taxon>
        <taxon>Fabaceae</taxon>
        <taxon>Cercidoideae</taxon>
        <taxon>Cercideae</taxon>
        <taxon>Bauhiniinae</taxon>
        <taxon>Bauhinia</taxon>
    </lineage>
</organism>
<sequence>MFQSHVPLCLWGECIATAAFLINRTPSPNLENQSPYQRLYNTEPYYQPFKVFGCLCYAAYPSPNKTKFTPRAIPAVFMGYPIRYKGFKLYNIQSRTFMISRDVTFHETIFPFSITPPVDSPLELFPDLAIPKPAHDIPITPPVLVTDSTLLQTHEPPIRRSNRLSRPPSYLHEFICYCNI</sequence>
<proteinExistence type="predicted"/>
<comment type="caution">
    <text evidence="1">The sequence shown here is derived from an EMBL/GenBank/DDBJ whole genome shotgun (WGS) entry which is preliminary data.</text>
</comment>
<name>A0ACB9NFS1_BAUVA</name>
<evidence type="ECO:0000313" key="2">
    <source>
        <dbReference type="Proteomes" id="UP000828941"/>
    </source>
</evidence>
<dbReference type="Proteomes" id="UP000828941">
    <property type="component" value="Chromosome 6"/>
</dbReference>
<gene>
    <name evidence="1" type="ORF">L6164_013550</name>
</gene>
<protein>
    <submittedName>
        <fullName evidence="1">Uncharacterized protein</fullName>
    </submittedName>
</protein>
<evidence type="ECO:0000313" key="1">
    <source>
        <dbReference type="EMBL" id="KAI4334841.1"/>
    </source>
</evidence>
<keyword evidence="2" id="KW-1185">Reference proteome</keyword>